<dbReference type="InterPro" id="IPR013538">
    <property type="entry name" value="ASHA1/2-like_C"/>
</dbReference>
<protein>
    <submittedName>
        <fullName evidence="3">SRPBCC domain-containing protein</fullName>
    </submittedName>
</protein>
<feature type="domain" description="Activator of Hsp90 ATPase homologue 1/2-like C-terminal" evidence="2">
    <location>
        <begin position="14"/>
        <end position="136"/>
    </location>
</feature>
<dbReference type="RefSeq" id="WP_290361971.1">
    <property type="nucleotide sequence ID" value="NZ_JAUFQU010000001.1"/>
</dbReference>
<gene>
    <name evidence="3" type="ORF">QW060_01625</name>
</gene>
<keyword evidence="4" id="KW-1185">Reference proteome</keyword>
<comment type="similarity">
    <text evidence="1">Belongs to the AHA1 family.</text>
</comment>
<dbReference type="SUPFAM" id="SSF55961">
    <property type="entry name" value="Bet v1-like"/>
    <property type="match status" value="1"/>
</dbReference>
<dbReference type="InterPro" id="IPR023393">
    <property type="entry name" value="START-like_dom_sf"/>
</dbReference>
<evidence type="ECO:0000259" key="2">
    <source>
        <dbReference type="Pfam" id="PF08327"/>
    </source>
</evidence>
<organism evidence="3 4">
    <name type="scientific">Paenimyroides ceti</name>
    <dbReference type="NCBI Taxonomy" id="395087"/>
    <lineage>
        <taxon>Bacteria</taxon>
        <taxon>Pseudomonadati</taxon>
        <taxon>Bacteroidota</taxon>
        <taxon>Flavobacteriia</taxon>
        <taxon>Flavobacteriales</taxon>
        <taxon>Flavobacteriaceae</taxon>
        <taxon>Paenimyroides</taxon>
    </lineage>
</organism>
<dbReference type="Gene3D" id="3.30.530.20">
    <property type="match status" value="1"/>
</dbReference>
<dbReference type="Pfam" id="PF08327">
    <property type="entry name" value="AHSA1"/>
    <property type="match status" value="1"/>
</dbReference>
<evidence type="ECO:0000313" key="4">
    <source>
        <dbReference type="Proteomes" id="UP001242368"/>
    </source>
</evidence>
<evidence type="ECO:0000256" key="1">
    <source>
        <dbReference type="ARBA" id="ARBA00006817"/>
    </source>
</evidence>
<comment type="caution">
    <text evidence="3">The sequence shown here is derived from an EMBL/GenBank/DDBJ whole genome shotgun (WGS) entry which is preliminary data.</text>
</comment>
<dbReference type="Proteomes" id="UP001242368">
    <property type="component" value="Unassembled WGS sequence"/>
</dbReference>
<reference evidence="4" key="1">
    <citation type="journal article" date="2019" name="Int. J. Syst. Evol. Microbiol.">
        <title>The Global Catalogue of Microorganisms (GCM) 10K type strain sequencing project: providing services to taxonomists for standard genome sequencing and annotation.</title>
        <authorList>
            <consortium name="The Broad Institute Genomics Platform"/>
            <consortium name="The Broad Institute Genome Sequencing Center for Infectious Disease"/>
            <person name="Wu L."/>
            <person name="Ma J."/>
        </authorList>
    </citation>
    <scope>NUCLEOTIDE SEQUENCE [LARGE SCALE GENOMIC DNA]</scope>
    <source>
        <strain evidence="4">CECT 7184</strain>
    </source>
</reference>
<accession>A0ABT8CQE5</accession>
<sequence>MKDNKIHISNTIEAPLEKVWLLYNSPEHIVLWNQASPDWHCPFSENDLKKGGRFKHTMAAKDGTFSFDFSGTYDTVILHEKIAYSLDDGRKAVVEFVAETLNRTLMKIAFEAEKQNPETMQQQGWQAILDSFKSYTENH</sequence>
<dbReference type="EMBL" id="JAUFQU010000001">
    <property type="protein sequence ID" value="MDN3705822.1"/>
    <property type="molecule type" value="Genomic_DNA"/>
</dbReference>
<name>A0ABT8CQE5_9FLAO</name>
<proteinExistence type="inferred from homology"/>
<evidence type="ECO:0000313" key="3">
    <source>
        <dbReference type="EMBL" id="MDN3705822.1"/>
    </source>
</evidence>